<feature type="domain" description="Glycosyl hydrolases family 2 sugar binding" evidence="2">
    <location>
        <begin position="40"/>
        <end position="92"/>
    </location>
</feature>
<proteinExistence type="inferred from homology"/>
<dbReference type="GO" id="GO:0005975">
    <property type="term" value="P:carbohydrate metabolic process"/>
    <property type="evidence" value="ECO:0007669"/>
    <property type="project" value="InterPro"/>
</dbReference>
<reference evidence="3 4" key="1">
    <citation type="journal article" date="2014" name="Genome Announc.">
        <title>Draft Genome Sequence of Bacteroides reticulotermitis Strain JCM 10512T, Isolated from the Gut of a Termite.</title>
        <authorList>
            <person name="Yuki M."/>
            <person name="Oshima K."/>
            <person name="Suda W."/>
            <person name="Sakamoto M."/>
            <person name="Iida T."/>
            <person name="Hattori M."/>
            <person name="Ohkuma M."/>
        </authorList>
    </citation>
    <scope>NUCLEOTIDE SEQUENCE [LARGE SCALE GENOMIC DNA]</scope>
    <source>
        <strain evidence="3 4">JCM 10512</strain>
    </source>
</reference>
<dbReference type="PANTHER" id="PTHR42732:SF1">
    <property type="entry name" value="BETA-MANNOSIDASE"/>
    <property type="match status" value="1"/>
</dbReference>
<dbReference type="Gene3D" id="2.60.120.260">
    <property type="entry name" value="Galactose-binding domain-like"/>
    <property type="match status" value="1"/>
</dbReference>
<dbReference type="GO" id="GO:0004553">
    <property type="term" value="F:hydrolase activity, hydrolyzing O-glycosyl compounds"/>
    <property type="evidence" value="ECO:0007669"/>
    <property type="project" value="InterPro"/>
</dbReference>
<keyword evidence="4" id="KW-1185">Reference proteome</keyword>
<dbReference type="EMBL" id="BAIV01000013">
    <property type="protein sequence ID" value="GAE84086.1"/>
    <property type="molecule type" value="Genomic_DNA"/>
</dbReference>
<evidence type="ECO:0000259" key="2">
    <source>
        <dbReference type="Pfam" id="PF02837"/>
    </source>
</evidence>
<name>W4UT20_9BACE</name>
<dbReference type="InterPro" id="IPR008979">
    <property type="entry name" value="Galactose-bd-like_sf"/>
</dbReference>
<comment type="caution">
    <text evidence="3">The sequence shown here is derived from an EMBL/GenBank/DDBJ whole genome shotgun (WGS) entry which is preliminary data.</text>
</comment>
<dbReference type="InterPro" id="IPR051913">
    <property type="entry name" value="GH2_Domain-Containing"/>
</dbReference>
<sequence>MYKCGDYCGAEQPLFDDSGWESIGLPHSFSIPYFMSKDFYVGYGWYRKTLQLNKSDLAKRLFLEFDGVFQEAEVFVNGQLVGKHVGGYTAFALILRHML</sequence>
<dbReference type="InterPro" id="IPR006104">
    <property type="entry name" value="Glyco_hydro_2_N"/>
</dbReference>
<organism evidence="3 4">
    <name type="scientific">Bacteroides reticulotermitis JCM 10512</name>
    <dbReference type="NCBI Taxonomy" id="1445607"/>
    <lineage>
        <taxon>Bacteria</taxon>
        <taxon>Pseudomonadati</taxon>
        <taxon>Bacteroidota</taxon>
        <taxon>Bacteroidia</taxon>
        <taxon>Bacteroidales</taxon>
        <taxon>Bacteroidaceae</taxon>
        <taxon>Bacteroides</taxon>
    </lineage>
</organism>
<evidence type="ECO:0000256" key="1">
    <source>
        <dbReference type="ARBA" id="ARBA00007401"/>
    </source>
</evidence>
<dbReference type="Proteomes" id="UP000019131">
    <property type="component" value="Unassembled WGS sequence"/>
</dbReference>
<evidence type="ECO:0000313" key="4">
    <source>
        <dbReference type="Proteomes" id="UP000019131"/>
    </source>
</evidence>
<protein>
    <submittedName>
        <fullName evidence="3">Beta-galactosidase</fullName>
    </submittedName>
</protein>
<gene>
    <name evidence="3" type="ORF">JCM10512_2402</name>
</gene>
<accession>W4UT20</accession>
<comment type="similarity">
    <text evidence="1">Belongs to the glycosyl hydrolase 2 family.</text>
</comment>
<dbReference type="PANTHER" id="PTHR42732">
    <property type="entry name" value="BETA-GALACTOSIDASE"/>
    <property type="match status" value="1"/>
</dbReference>
<dbReference type="Pfam" id="PF02837">
    <property type="entry name" value="Glyco_hydro_2_N"/>
    <property type="match status" value="1"/>
</dbReference>
<dbReference type="STRING" id="1445607.JCM10512_2402"/>
<dbReference type="SUPFAM" id="SSF49785">
    <property type="entry name" value="Galactose-binding domain-like"/>
    <property type="match status" value="1"/>
</dbReference>
<evidence type="ECO:0000313" key="3">
    <source>
        <dbReference type="EMBL" id="GAE84086.1"/>
    </source>
</evidence>
<dbReference type="AlphaFoldDB" id="W4UT20"/>